<dbReference type="InterPro" id="IPR039420">
    <property type="entry name" value="WalR-like"/>
</dbReference>
<dbReference type="InterPro" id="IPR036388">
    <property type="entry name" value="WH-like_DNA-bd_sf"/>
</dbReference>
<evidence type="ECO:0000256" key="8">
    <source>
        <dbReference type="PROSITE-ProRule" id="PRU00169"/>
    </source>
</evidence>
<dbReference type="GO" id="GO:0000156">
    <property type="term" value="F:phosphorelay response regulator activity"/>
    <property type="evidence" value="ECO:0007669"/>
    <property type="project" value="TreeGrafter"/>
</dbReference>
<feature type="domain" description="Response regulatory" evidence="10">
    <location>
        <begin position="5"/>
        <end position="118"/>
    </location>
</feature>
<dbReference type="Gene3D" id="3.40.50.2300">
    <property type="match status" value="1"/>
</dbReference>
<dbReference type="CDD" id="cd17574">
    <property type="entry name" value="REC_OmpR"/>
    <property type="match status" value="1"/>
</dbReference>
<proteinExistence type="predicted"/>
<dbReference type="OrthoDB" id="9790442at2"/>
<keyword evidence="13" id="KW-1185">Reference proteome</keyword>
<evidence type="ECO:0000256" key="9">
    <source>
        <dbReference type="PROSITE-ProRule" id="PRU01091"/>
    </source>
</evidence>
<dbReference type="FunFam" id="3.40.50.2300:FF:000001">
    <property type="entry name" value="DNA-binding response regulator PhoB"/>
    <property type="match status" value="1"/>
</dbReference>
<dbReference type="EMBL" id="FMWL01000013">
    <property type="protein sequence ID" value="SCZ80662.1"/>
    <property type="molecule type" value="Genomic_DNA"/>
</dbReference>
<feature type="modified residue" description="4-aspartylphosphate" evidence="8">
    <location>
        <position position="54"/>
    </location>
</feature>
<dbReference type="Proteomes" id="UP000199208">
    <property type="component" value="Unassembled WGS sequence"/>
</dbReference>
<keyword evidence="4" id="KW-0805">Transcription regulation</keyword>
<dbReference type="GO" id="GO:0000976">
    <property type="term" value="F:transcription cis-regulatory region binding"/>
    <property type="evidence" value="ECO:0007669"/>
    <property type="project" value="TreeGrafter"/>
</dbReference>
<dbReference type="GO" id="GO:0005829">
    <property type="term" value="C:cytosol"/>
    <property type="evidence" value="ECO:0007669"/>
    <property type="project" value="TreeGrafter"/>
</dbReference>
<dbReference type="STRING" id="1120920.SAMN03080599_02384"/>
<dbReference type="PROSITE" id="PS50110">
    <property type="entry name" value="RESPONSE_REGULATORY"/>
    <property type="match status" value="1"/>
</dbReference>
<evidence type="ECO:0000313" key="13">
    <source>
        <dbReference type="Proteomes" id="UP000199208"/>
    </source>
</evidence>
<dbReference type="InterPro" id="IPR016032">
    <property type="entry name" value="Sig_transdc_resp-reg_C-effctor"/>
</dbReference>
<evidence type="ECO:0000259" key="10">
    <source>
        <dbReference type="PROSITE" id="PS50110"/>
    </source>
</evidence>
<dbReference type="Pfam" id="PF00486">
    <property type="entry name" value="Trans_reg_C"/>
    <property type="match status" value="1"/>
</dbReference>
<dbReference type="CDD" id="cd00383">
    <property type="entry name" value="trans_reg_C"/>
    <property type="match status" value="1"/>
</dbReference>
<sequence>MSNEKILVVEDEKEIAQMIRDYLKASNYDVILAYDGEEALNTFYRENPDLVILDIMLPKIDGFEICRTIRTKSPVPILMLSARKEDMDKILGLGLGADDYVTKPFSPRELLARVQSQLRRYKELSTTQTPSSALVIGELEIDPSAYTVKVRGNYVPFSVKEFEILYYLASNLNQALAREKIFDHVWGFNEYGDINTVTVHVRKIREKIEEDPSNPKYIETVWGIGYKFKGGK</sequence>
<evidence type="ECO:0000256" key="5">
    <source>
        <dbReference type="ARBA" id="ARBA00023125"/>
    </source>
</evidence>
<evidence type="ECO:0000256" key="2">
    <source>
        <dbReference type="ARBA" id="ARBA00022553"/>
    </source>
</evidence>
<dbReference type="PROSITE" id="PS51755">
    <property type="entry name" value="OMPR_PHOB"/>
    <property type="match status" value="1"/>
</dbReference>
<dbReference type="Pfam" id="PF00072">
    <property type="entry name" value="Response_reg"/>
    <property type="match status" value="1"/>
</dbReference>
<dbReference type="PANTHER" id="PTHR48111:SF40">
    <property type="entry name" value="PHOSPHATE REGULON TRANSCRIPTIONAL REGULATORY PROTEIN PHOB"/>
    <property type="match status" value="1"/>
</dbReference>
<dbReference type="PANTHER" id="PTHR48111">
    <property type="entry name" value="REGULATOR OF RPOS"/>
    <property type="match status" value="1"/>
</dbReference>
<evidence type="ECO:0000313" key="12">
    <source>
        <dbReference type="EMBL" id="SCZ80662.1"/>
    </source>
</evidence>
<evidence type="ECO:0000256" key="1">
    <source>
        <dbReference type="ARBA" id="ARBA00018672"/>
    </source>
</evidence>
<keyword evidence="2 8" id="KW-0597">Phosphoprotein</keyword>
<dbReference type="SUPFAM" id="SSF52172">
    <property type="entry name" value="CheY-like"/>
    <property type="match status" value="1"/>
</dbReference>
<dbReference type="AlphaFoldDB" id="A0A1G5S2P3"/>
<gene>
    <name evidence="12" type="ORF">SAMN03080599_02384</name>
</gene>
<name>A0A1G5S2P3_9FIRM</name>
<accession>A0A1G5S2P3</accession>
<comment type="function">
    <text evidence="7">May play the central regulatory role in sporulation. It may be an element of the effector pathway responsible for the activation of sporulation genes in response to nutritional stress. Spo0A may act in concert with spo0H (a sigma factor) to control the expression of some genes that are critical to the sporulation process.</text>
</comment>
<dbReference type="FunFam" id="1.10.10.10:FF:000018">
    <property type="entry name" value="DNA-binding response regulator ResD"/>
    <property type="match status" value="1"/>
</dbReference>
<keyword evidence="3" id="KW-0902">Two-component regulatory system</keyword>
<dbReference type="InterPro" id="IPR001789">
    <property type="entry name" value="Sig_transdc_resp-reg_receiver"/>
</dbReference>
<evidence type="ECO:0000256" key="6">
    <source>
        <dbReference type="ARBA" id="ARBA00023163"/>
    </source>
</evidence>
<dbReference type="SUPFAM" id="SSF46894">
    <property type="entry name" value="C-terminal effector domain of the bipartite response regulators"/>
    <property type="match status" value="1"/>
</dbReference>
<protein>
    <recommendedName>
        <fullName evidence="1">Stage 0 sporulation protein A homolog</fullName>
    </recommendedName>
</protein>
<evidence type="ECO:0000256" key="3">
    <source>
        <dbReference type="ARBA" id="ARBA00023012"/>
    </source>
</evidence>
<dbReference type="GO" id="GO:0006355">
    <property type="term" value="P:regulation of DNA-templated transcription"/>
    <property type="evidence" value="ECO:0007669"/>
    <property type="project" value="InterPro"/>
</dbReference>
<dbReference type="GO" id="GO:0032993">
    <property type="term" value="C:protein-DNA complex"/>
    <property type="evidence" value="ECO:0007669"/>
    <property type="project" value="TreeGrafter"/>
</dbReference>
<evidence type="ECO:0000256" key="7">
    <source>
        <dbReference type="ARBA" id="ARBA00024867"/>
    </source>
</evidence>
<organism evidence="12 13">
    <name type="scientific">Acidaminobacter hydrogenoformans DSM 2784</name>
    <dbReference type="NCBI Taxonomy" id="1120920"/>
    <lineage>
        <taxon>Bacteria</taxon>
        <taxon>Bacillati</taxon>
        <taxon>Bacillota</taxon>
        <taxon>Clostridia</taxon>
        <taxon>Peptostreptococcales</taxon>
        <taxon>Acidaminobacteraceae</taxon>
        <taxon>Acidaminobacter</taxon>
    </lineage>
</organism>
<keyword evidence="6" id="KW-0804">Transcription</keyword>
<keyword evidence="5 9" id="KW-0238">DNA-binding</keyword>
<dbReference type="RefSeq" id="WP_092591778.1">
    <property type="nucleotide sequence ID" value="NZ_FMWL01000013.1"/>
</dbReference>
<evidence type="ECO:0000256" key="4">
    <source>
        <dbReference type="ARBA" id="ARBA00023015"/>
    </source>
</evidence>
<dbReference type="InterPro" id="IPR011006">
    <property type="entry name" value="CheY-like_superfamily"/>
</dbReference>
<dbReference type="Gene3D" id="1.10.10.10">
    <property type="entry name" value="Winged helix-like DNA-binding domain superfamily/Winged helix DNA-binding domain"/>
    <property type="match status" value="1"/>
</dbReference>
<reference evidence="12 13" key="1">
    <citation type="submission" date="2016-10" db="EMBL/GenBank/DDBJ databases">
        <authorList>
            <person name="de Groot N.N."/>
        </authorList>
    </citation>
    <scope>NUCLEOTIDE SEQUENCE [LARGE SCALE GENOMIC DNA]</scope>
    <source>
        <strain evidence="12 13">DSM 2784</strain>
    </source>
</reference>
<dbReference type="SMART" id="SM00862">
    <property type="entry name" value="Trans_reg_C"/>
    <property type="match status" value="1"/>
</dbReference>
<dbReference type="Gene3D" id="6.10.250.690">
    <property type="match status" value="1"/>
</dbReference>
<dbReference type="SMART" id="SM00448">
    <property type="entry name" value="REC"/>
    <property type="match status" value="1"/>
</dbReference>
<evidence type="ECO:0000259" key="11">
    <source>
        <dbReference type="PROSITE" id="PS51755"/>
    </source>
</evidence>
<feature type="DNA-binding region" description="OmpR/PhoB-type" evidence="9">
    <location>
        <begin position="131"/>
        <end position="230"/>
    </location>
</feature>
<feature type="domain" description="OmpR/PhoB-type" evidence="11">
    <location>
        <begin position="131"/>
        <end position="230"/>
    </location>
</feature>
<dbReference type="InterPro" id="IPR001867">
    <property type="entry name" value="OmpR/PhoB-type_DNA-bd"/>
</dbReference>